<comment type="caution">
    <text evidence="2">The sequence shown here is derived from an EMBL/GenBank/DDBJ whole genome shotgun (WGS) entry which is preliminary data.</text>
</comment>
<evidence type="ECO:0008006" key="4">
    <source>
        <dbReference type="Google" id="ProtNLM"/>
    </source>
</evidence>
<evidence type="ECO:0000313" key="2">
    <source>
        <dbReference type="EMBL" id="MDR7088412.1"/>
    </source>
</evidence>
<evidence type="ECO:0000256" key="1">
    <source>
        <dbReference type="SAM" id="SignalP"/>
    </source>
</evidence>
<organism evidence="2 3">
    <name type="scientific">Cellvibrio fibrivorans</name>
    <dbReference type="NCBI Taxonomy" id="126350"/>
    <lineage>
        <taxon>Bacteria</taxon>
        <taxon>Pseudomonadati</taxon>
        <taxon>Pseudomonadota</taxon>
        <taxon>Gammaproteobacteria</taxon>
        <taxon>Cellvibrionales</taxon>
        <taxon>Cellvibrionaceae</taxon>
        <taxon>Cellvibrio</taxon>
    </lineage>
</organism>
<evidence type="ECO:0000313" key="3">
    <source>
        <dbReference type="Proteomes" id="UP001253595"/>
    </source>
</evidence>
<name>A0ABU1UT97_9GAMM</name>
<sequence length="138" mass="15851">MKKILTLMAIAILALSQWVNANPKATLTGTWELEYAIYKNQKNEVVGEIKDKSTLSRKILSEQHFAFITWDKSGKFTVAASGTYTFKGENYSETIDVTSEARLMGKTYHFNGVIKKDLWIHKGMEDGILIEEHWRRVH</sequence>
<keyword evidence="3" id="KW-1185">Reference proteome</keyword>
<accession>A0ABU1UT97</accession>
<feature type="chain" id="PRO_5046707055" description="Lipocalin-like domain-containing protein" evidence="1">
    <location>
        <begin position="22"/>
        <end position="138"/>
    </location>
</feature>
<proteinExistence type="predicted"/>
<reference evidence="2 3" key="1">
    <citation type="submission" date="2023-07" db="EMBL/GenBank/DDBJ databases">
        <title>Sorghum-associated microbial communities from plants grown in Nebraska, USA.</title>
        <authorList>
            <person name="Schachtman D."/>
        </authorList>
    </citation>
    <scope>NUCLEOTIDE SEQUENCE [LARGE SCALE GENOMIC DNA]</scope>
    <source>
        <strain evidence="2 3">BE190</strain>
    </source>
</reference>
<gene>
    <name evidence="2" type="ORF">J2X05_000415</name>
</gene>
<dbReference type="EMBL" id="JAVDVX010000001">
    <property type="protein sequence ID" value="MDR7088412.1"/>
    <property type="molecule type" value="Genomic_DNA"/>
</dbReference>
<protein>
    <recommendedName>
        <fullName evidence="4">Lipocalin-like domain-containing protein</fullName>
    </recommendedName>
</protein>
<feature type="signal peptide" evidence="1">
    <location>
        <begin position="1"/>
        <end position="21"/>
    </location>
</feature>
<dbReference type="Gene3D" id="2.40.128.490">
    <property type="entry name" value="Uncharacterised protein PF14869, DUF4488"/>
    <property type="match status" value="1"/>
</dbReference>
<keyword evidence="1" id="KW-0732">Signal</keyword>
<dbReference type="RefSeq" id="WP_310068017.1">
    <property type="nucleotide sequence ID" value="NZ_JAVDVX010000001.1"/>
</dbReference>
<dbReference type="Proteomes" id="UP001253595">
    <property type="component" value="Unassembled WGS sequence"/>
</dbReference>